<reference evidence="7 8" key="1">
    <citation type="journal article" date="2019" name="Emerg. Microbes Infect.">
        <title>Comprehensive subspecies identification of 175 nontuberculous mycobacteria species based on 7547 genomic profiles.</title>
        <authorList>
            <person name="Matsumoto Y."/>
            <person name="Kinjo T."/>
            <person name="Motooka D."/>
            <person name="Nabeya D."/>
            <person name="Jung N."/>
            <person name="Uechi K."/>
            <person name="Horii T."/>
            <person name="Iida T."/>
            <person name="Fujita J."/>
            <person name="Nakamura S."/>
        </authorList>
    </citation>
    <scope>NUCLEOTIDE SEQUENCE [LARGE SCALE GENOMIC DNA]</scope>
    <source>
        <strain evidence="7 8">JCM 30395</strain>
    </source>
</reference>
<evidence type="ECO:0000313" key="7">
    <source>
        <dbReference type="EMBL" id="BBY59659.1"/>
    </source>
</evidence>
<dbReference type="Pfam" id="PF00072">
    <property type="entry name" value="Response_reg"/>
    <property type="match status" value="1"/>
</dbReference>
<dbReference type="Proteomes" id="UP000466445">
    <property type="component" value="Chromosome"/>
</dbReference>
<dbReference type="InterPro" id="IPR011006">
    <property type="entry name" value="CheY-like_superfamily"/>
</dbReference>
<keyword evidence="1" id="KW-0805">Transcription regulation</keyword>
<dbReference type="SMART" id="SM00421">
    <property type="entry name" value="HTH_LUXR"/>
    <property type="match status" value="1"/>
</dbReference>
<evidence type="ECO:0000259" key="5">
    <source>
        <dbReference type="PROSITE" id="PS50043"/>
    </source>
</evidence>
<dbReference type="InterPro" id="IPR039420">
    <property type="entry name" value="WalR-like"/>
</dbReference>
<sequence length="285" mass="30575">MLMKTGAVLETSTSSAILLIECIHSQSVSGNDEKMASRIADRENAEPLVGSAIPPASASTRVAASGKGRLGENRILIVDDCTLYRENLAFILAADGIKTLSAAWDLPSLLSALRSHAPDVVLLSTTTRDSATLLRETLEISPGTKVIVLGLAEDDESGILSCAAAGAVGFHLKKDSLDELLTLLREVPSGESFLPPRVTKMLLQRLSTGRPKQHLLVRELVLTTREAQVLRMLRMGLSNRDISIELDIAIPTVKNHVHRVLTKLGVRTRAEAAALPPGLLPYLDG</sequence>
<organism evidence="7 8">
    <name type="scientific">Mycolicibacterium sarraceniae</name>
    <dbReference type="NCBI Taxonomy" id="1534348"/>
    <lineage>
        <taxon>Bacteria</taxon>
        <taxon>Bacillati</taxon>
        <taxon>Actinomycetota</taxon>
        <taxon>Actinomycetes</taxon>
        <taxon>Mycobacteriales</taxon>
        <taxon>Mycobacteriaceae</taxon>
        <taxon>Mycolicibacterium</taxon>
    </lineage>
</organism>
<keyword evidence="2" id="KW-0238">DNA-binding</keyword>
<dbReference type="PROSITE" id="PS00622">
    <property type="entry name" value="HTH_LUXR_1"/>
    <property type="match status" value="1"/>
</dbReference>
<evidence type="ECO:0000259" key="6">
    <source>
        <dbReference type="PROSITE" id="PS50110"/>
    </source>
</evidence>
<name>A0A7I7STZ8_9MYCO</name>
<dbReference type="AlphaFoldDB" id="A0A7I7STZ8"/>
<dbReference type="InterPro" id="IPR000792">
    <property type="entry name" value="Tscrpt_reg_LuxR_C"/>
</dbReference>
<dbReference type="Gene3D" id="3.40.50.2300">
    <property type="match status" value="1"/>
</dbReference>
<evidence type="ECO:0000256" key="4">
    <source>
        <dbReference type="PROSITE-ProRule" id="PRU00169"/>
    </source>
</evidence>
<dbReference type="SMART" id="SM00448">
    <property type="entry name" value="REC"/>
    <property type="match status" value="1"/>
</dbReference>
<evidence type="ECO:0000256" key="1">
    <source>
        <dbReference type="ARBA" id="ARBA00023015"/>
    </source>
</evidence>
<dbReference type="PROSITE" id="PS50110">
    <property type="entry name" value="RESPONSE_REGULATORY"/>
    <property type="match status" value="1"/>
</dbReference>
<proteinExistence type="predicted"/>
<dbReference type="PRINTS" id="PR00038">
    <property type="entry name" value="HTHLUXR"/>
</dbReference>
<dbReference type="PANTHER" id="PTHR43214:SF24">
    <property type="entry name" value="TRANSCRIPTIONAL REGULATORY PROTEIN NARL-RELATED"/>
    <property type="match status" value="1"/>
</dbReference>
<evidence type="ECO:0000313" key="8">
    <source>
        <dbReference type="Proteomes" id="UP000466445"/>
    </source>
</evidence>
<evidence type="ECO:0008006" key="9">
    <source>
        <dbReference type="Google" id="ProtNLM"/>
    </source>
</evidence>
<dbReference type="SUPFAM" id="SSF52172">
    <property type="entry name" value="CheY-like"/>
    <property type="match status" value="1"/>
</dbReference>
<dbReference type="GO" id="GO:0006355">
    <property type="term" value="P:regulation of DNA-templated transcription"/>
    <property type="evidence" value="ECO:0007669"/>
    <property type="project" value="InterPro"/>
</dbReference>
<comment type="caution">
    <text evidence="4">Lacks conserved residue(s) required for the propagation of feature annotation.</text>
</comment>
<dbReference type="PANTHER" id="PTHR43214">
    <property type="entry name" value="TWO-COMPONENT RESPONSE REGULATOR"/>
    <property type="match status" value="1"/>
</dbReference>
<keyword evidence="3" id="KW-0804">Transcription</keyword>
<dbReference type="EMBL" id="AP022595">
    <property type="protein sequence ID" value="BBY59659.1"/>
    <property type="molecule type" value="Genomic_DNA"/>
</dbReference>
<dbReference type="GO" id="GO:0003677">
    <property type="term" value="F:DNA binding"/>
    <property type="evidence" value="ECO:0007669"/>
    <property type="project" value="UniProtKB-KW"/>
</dbReference>
<gene>
    <name evidence="7" type="ORF">MSAR_27950</name>
</gene>
<keyword evidence="8" id="KW-1185">Reference proteome</keyword>
<feature type="domain" description="HTH luxR-type" evidence="5">
    <location>
        <begin position="215"/>
        <end position="280"/>
    </location>
</feature>
<dbReference type="GO" id="GO:0000160">
    <property type="term" value="P:phosphorelay signal transduction system"/>
    <property type="evidence" value="ECO:0007669"/>
    <property type="project" value="InterPro"/>
</dbReference>
<dbReference type="Pfam" id="PF00196">
    <property type="entry name" value="GerE"/>
    <property type="match status" value="1"/>
</dbReference>
<dbReference type="KEGG" id="msar:MSAR_27950"/>
<dbReference type="CDD" id="cd06170">
    <property type="entry name" value="LuxR_C_like"/>
    <property type="match status" value="1"/>
</dbReference>
<protein>
    <recommendedName>
        <fullName evidence="9">DNA-binding response regulator</fullName>
    </recommendedName>
</protein>
<dbReference type="SUPFAM" id="SSF46894">
    <property type="entry name" value="C-terminal effector domain of the bipartite response regulators"/>
    <property type="match status" value="1"/>
</dbReference>
<dbReference type="InterPro" id="IPR016032">
    <property type="entry name" value="Sig_transdc_resp-reg_C-effctor"/>
</dbReference>
<feature type="domain" description="Response regulatory" evidence="6">
    <location>
        <begin position="74"/>
        <end position="188"/>
    </location>
</feature>
<evidence type="ECO:0000256" key="2">
    <source>
        <dbReference type="ARBA" id="ARBA00023125"/>
    </source>
</evidence>
<dbReference type="PROSITE" id="PS50043">
    <property type="entry name" value="HTH_LUXR_2"/>
    <property type="match status" value="1"/>
</dbReference>
<dbReference type="InterPro" id="IPR001789">
    <property type="entry name" value="Sig_transdc_resp-reg_receiver"/>
</dbReference>
<evidence type="ECO:0000256" key="3">
    <source>
        <dbReference type="ARBA" id="ARBA00023163"/>
    </source>
</evidence>
<accession>A0A7I7STZ8</accession>